<proteinExistence type="predicted"/>
<accession>A0A174HQE8</accession>
<gene>
    <name evidence="1" type="ORF">ERS852417_03023</name>
</gene>
<protein>
    <submittedName>
        <fullName evidence="1">Uncharacterized protein</fullName>
    </submittedName>
</protein>
<dbReference type="AlphaFoldDB" id="A0A174HQE8"/>
<organism evidence="1 2">
    <name type="scientific">Agathobacter rectalis</name>
    <dbReference type="NCBI Taxonomy" id="39491"/>
    <lineage>
        <taxon>Bacteria</taxon>
        <taxon>Bacillati</taxon>
        <taxon>Bacillota</taxon>
        <taxon>Clostridia</taxon>
        <taxon>Lachnospirales</taxon>
        <taxon>Lachnospiraceae</taxon>
        <taxon>Agathobacter</taxon>
    </lineage>
</organism>
<reference evidence="1 2" key="1">
    <citation type="submission" date="2015-09" db="EMBL/GenBank/DDBJ databases">
        <authorList>
            <consortium name="Pathogen Informatics"/>
        </authorList>
    </citation>
    <scope>NUCLEOTIDE SEQUENCE [LARGE SCALE GENOMIC DNA]</scope>
    <source>
        <strain evidence="1 2">2789STDY5608860</strain>
    </source>
</reference>
<dbReference type="RefSeq" id="WP_306754684.1">
    <property type="nucleotide sequence ID" value="NZ_CYYW01000044.1"/>
</dbReference>
<sequence>MTQNAFAFAASAMIPIGQASTAGNLTFKSTATIVAKEGISMGAGAGAQKITTDVTGNDTAGMVAGMVASGVTAKGLNGIEAEANKLAKAPKGIDGVTEGAGNLAEDVGKAGKGLEGAAKGAESAAEDAGKVVETSYGKSSGKYDTTADFLTNIENRNGKFYTDKATIDKIGQVEARGEDFSPLNKRIMSSRASTEGGTSVVYKYSDELGTKYLIHEVTDARGYIIHRDFDAVRISSGQLINKGH</sequence>
<dbReference type="Proteomes" id="UP000095384">
    <property type="component" value="Unassembled WGS sequence"/>
</dbReference>
<evidence type="ECO:0000313" key="1">
    <source>
        <dbReference type="EMBL" id="CUO75300.1"/>
    </source>
</evidence>
<evidence type="ECO:0000313" key="2">
    <source>
        <dbReference type="Proteomes" id="UP000095384"/>
    </source>
</evidence>
<dbReference type="EMBL" id="CYYW01000044">
    <property type="protein sequence ID" value="CUO75300.1"/>
    <property type="molecule type" value="Genomic_DNA"/>
</dbReference>
<name>A0A174HQE8_9FIRM</name>